<proteinExistence type="predicted"/>
<feature type="transmembrane region" description="Helical" evidence="1">
    <location>
        <begin position="105"/>
        <end position="127"/>
    </location>
</feature>
<reference evidence="3" key="1">
    <citation type="submission" date="2019-04" db="EMBL/GenBank/DDBJ databases">
        <title>Sequencing of skin fungus with MAO and IRED activity.</title>
        <authorList>
            <person name="Marsaioli A.J."/>
            <person name="Bonatto J.M.C."/>
            <person name="Reis Junior O."/>
        </authorList>
    </citation>
    <scope>NUCLEOTIDE SEQUENCE</scope>
    <source>
        <strain evidence="3">28M1</strain>
    </source>
</reference>
<dbReference type="AlphaFoldDB" id="A0A9P4WHL8"/>
<keyword evidence="4" id="KW-1185">Reference proteome</keyword>
<feature type="domain" description="DUF4470" evidence="2">
    <location>
        <begin position="34"/>
        <end position="131"/>
    </location>
</feature>
<dbReference type="Pfam" id="PF14737">
    <property type="entry name" value="DUF4470"/>
    <property type="match status" value="1"/>
</dbReference>
<dbReference type="OrthoDB" id="5282002at2759"/>
<organism evidence="3 4">
    <name type="scientific">Didymella heteroderae</name>
    <dbReference type="NCBI Taxonomy" id="1769908"/>
    <lineage>
        <taxon>Eukaryota</taxon>
        <taxon>Fungi</taxon>
        <taxon>Dikarya</taxon>
        <taxon>Ascomycota</taxon>
        <taxon>Pezizomycotina</taxon>
        <taxon>Dothideomycetes</taxon>
        <taxon>Pleosporomycetidae</taxon>
        <taxon>Pleosporales</taxon>
        <taxon>Pleosporineae</taxon>
        <taxon>Didymellaceae</taxon>
        <taxon>Didymella</taxon>
    </lineage>
</organism>
<comment type="caution">
    <text evidence="3">The sequence shown here is derived from an EMBL/GenBank/DDBJ whole genome shotgun (WGS) entry which is preliminary data.</text>
</comment>
<dbReference type="Proteomes" id="UP000758155">
    <property type="component" value="Unassembled WGS sequence"/>
</dbReference>
<evidence type="ECO:0000256" key="1">
    <source>
        <dbReference type="SAM" id="Phobius"/>
    </source>
</evidence>
<gene>
    <name evidence="3" type="ORF">E8E12_003854</name>
</gene>
<keyword evidence="1" id="KW-0472">Membrane</keyword>
<evidence type="ECO:0000313" key="3">
    <source>
        <dbReference type="EMBL" id="KAF3032330.1"/>
    </source>
</evidence>
<sequence length="529" mass="60544">MKGTWEPEWYRNDRQPAFIGDGPLLAMFGKKKYLWGNMPALDILQLQNNESKTYTVSHDFNLLFAASGDLRNAIKTIVGLPEGYKGECVAVFNDMDFLIVARNAIMLLIAFYFESEIAVPMIIHLWYSALLPSSMMQAIQSNIFPMIDHVCQKIKTKPGGALQAKTFEIGGRKLRITLKKGEWARLARFCQVPEGLTAEAAQQIRRRITLAPERIDYRDRALLNMPAGVRQGEMHFRHTGVLLPYGCSTRDFDTPNPTLFPSCDWSMKDNASPRDGWLFDEYMENAPAAKADEFGAIFFHIRWLLLEFCSRLRSSNISFRLFNMDARDIGCYLGDMKFDRIEISNICDRGFVGPHVCLQVFSQLLKSTSQNPKATLLMLFINAAKETEHIANPQGDVPSMVSAMKRLERYIPIDKSRINLTRGGMNTSAHPDLILRTACYDMFQSWDKYFDMFMDEAKITQFATLYGMVIKKKHTIVQPWPYKIRNQIIKKEFDVLRASSTTGFERYMELQRLELAADHVSAGFADMQL</sequence>
<dbReference type="EMBL" id="SWKV01000104">
    <property type="protein sequence ID" value="KAF3032330.1"/>
    <property type="molecule type" value="Genomic_DNA"/>
</dbReference>
<protein>
    <recommendedName>
        <fullName evidence="2">DUF4470 domain-containing protein</fullName>
    </recommendedName>
</protein>
<dbReference type="InterPro" id="IPR027974">
    <property type="entry name" value="DUF4470"/>
</dbReference>
<keyword evidence="1" id="KW-1133">Transmembrane helix</keyword>
<evidence type="ECO:0000313" key="4">
    <source>
        <dbReference type="Proteomes" id="UP000758155"/>
    </source>
</evidence>
<evidence type="ECO:0000259" key="2">
    <source>
        <dbReference type="Pfam" id="PF14737"/>
    </source>
</evidence>
<accession>A0A9P4WHL8</accession>
<name>A0A9P4WHL8_9PLEO</name>
<keyword evidence="1" id="KW-0812">Transmembrane</keyword>